<proteinExistence type="predicted"/>
<evidence type="ECO:0000313" key="2">
    <source>
        <dbReference type="EMBL" id="CAA9226098.1"/>
    </source>
</evidence>
<protein>
    <submittedName>
        <fullName evidence="2">Uncharacterized protein</fullName>
    </submittedName>
</protein>
<name>A0A6J4HM16_9CHLR</name>
<accession>A0A6J4HM16</accession>
<evidence type="ECO:0000256" key="1">
    <source>
        <dbReference type="SAM" id="MobiDB-lite"/>
    </source>
</evidence>
<feature type="region of interest" description="Disordered" evidence="1">
    <location>
        <begin position="47"/>
        <end position="80"/>
    </location>
</feature>
<organism evidence="2">
    <name type="scientific">uncultured Chloroflexia bacterium</name>
    <dbReference type="NCBI Taxonomy" id="1672391"/>
    <lineage>
        <taxon>Bacteria</taxon>
        <taxon>Bacillati</taxon>
        <taxon>Chloroflexota</taxon>
        <taxon>Chloroflexia</taxon>
        <taxon>environmental samples</taxon>
    </lineage>
</organism>
<dbReference type="EMBL" id="CADCTR010000215">
    <property type="protein sequence ID" value="CAA9226098.1"/>
    <property type="molecule type" value="Genomic_DNA"/>
</dbReference>
<reference evidence="2" key="1">
    <citation type="submission" date="2020-02" db="EMBL/GenBank/DDBJ databases">
        <authorList>
            <person name="Meier V. D."/>
        </authorList>
    </citation>
    <scope>NUCLEOTIDE SEQUENCE</scope>
    <source>
        <strain evidence="2">AVDCRST_MAG93</strain>
    </source>
</reference>
<sequence length="80" mass="8932">MQHGARSCLALEVVERRRRFVLHLMEQFGDFTRAERQLVEALEIGADASNRQAQRGAEVGNKAGDTDAEARLPEHDATEV</sequence>
<feature type="compositionally biased region" description="Basic and acidic residues" evidence="1">
    <location>
        <begin position="64"/>
        <end position="80"/>
    </location>
</feature>
<dbReference type="AlphaFoldDB" id="A0A6J4HM16"/>
<gene>
    <name evidence="2" type="ORF">AVDCRST_MAG93-667</name>
</gene>